<dbReference type="GO" id="GO:0008233">
    <property type="term" value="F:peptidase activity"/>
    <property type="evidence" value="ECO:0007669"/>
    <property type="project" value="UniProtKB-KW"/>
</dbReference>
<sequence length="462" mass="51936">MKFLKTFALFLSCSFLFTSCFEDQDDVRVAASIQEIQDFVYRGMDYFYLYKSEVPELAENAFPDDSNYQAYLNSFATPEALFDDLVVEQDRFSFLISDYRALENALNGITLNNGMEFGLVQLQDNGQIFGYVRYVIPNSSAAQQGVERGMLFNRVDGTTFTENNFNDLLSPTSYTIGLAEYDGENINNLEETITLTKQEITENPVYISKVIEEQNQKIGYLMYNGFTSTFDDELNAAFADFKSSGITDLVVDLRYNSGGNIETSNDLASMITGQFQGELFSTQVYNENFDDVERFFNNKISSGATINSLNLNRVYVLTTGSTASASELLISSLMPYIEVIQIGTSTTGKFQGSTTLYDSPDFSRNNVNIGHRYALQPLILKSVNANGFTDYIDGLSPDVEQQEDYFNLGTLGDPEEPLLQTAINQINGGRPFIPSPEQDFISIGESKMNNLNYQRMYVEEIK</sequence>
<dbReference type="PROSITE" id="PS51257">
    <property type="entry name" value="PROKAR_LIPOPROTEIN"/>
    <property type="match status" value="1"/>
</dbReference>
<protein>
    <submittedName>
        <fullName evidence="3">C-terminal processing protease CtpA/Prc</fullName>
    </submittedName>
</protein>
<dbReference type="SUPFAM" id="SSF52096">
    <property type="entry name" value="ClpP/crotonase"/>
    <property type="match status" value="1"/>
</dbReference>
<dbReference type="Pfam" id="PF03572">
    <property type="entry name" value="Peptidase_S41"/>
    <property type="match status" value="1"/>
</dbReference>
<feature type="chain" id="PRO_5045174146" evidence="1">
    <location>
        <begin position="19"/>
        <end position="462"/>
    </location>
</feature>
<proteinExistence type="predicted"/>
<accession>A0ABU1K8E4</accession>
<dbReference type="Pfam" id="PF18294">
    <property type="entry name" value="Pept_S41_N"/>
    <property type="match status" value="1"/>
</dbReference>
<dbReference type="Gene3D" id="3.30.750.170">
    <property type="match status" value="1"/>
</dbReference>
<dbReference type="EMBL" id="JAVDQA010000003">
    <property type="protein sequence ID" value="MDR6300752.1"/>
    <property type="molecule type" value="Genomic_DNA"/>
</dbReference>
<dbReference type="RefSeq" id="WP_309727651.1">
    <property type="nucleotide sequence ID" value="NZ_JAVDQA010000003.1"/>
</dbReference>
<evidence type="ECO:0000313" key="4">
    <source>
        <dbReference type="Proteomes" id="UP001257659"/>
    </source>
</evidence>
<keyword evidence="3" id="KW-0378">Hydrolase</keyword>
<feature type="signal peptide" evidence="1">
    <location>
        <begin position="1"/>
        <end position="18"/>
    </location>
</feature>
<dbReference type="InterPro" id="IPR005151">
    <property type="entry name" value="Tail-specific_protease"/>
</dbReference>
<dbReference type="PANTHER" id="PTHR32060">
    <property type="entry name" value="TAIL-SPECIFIC PROTEASE"/>
    <property type="match status" value="1"/>
</dbReference>
<dbReference type="SMART" id="SM00245">
    <property type="entry name" value="TSPc"/>
    <property type="match status" value="1"/>
</dbReference>
<dbReference type="Gene3D" id="3.90.226.10">
    <property type="entry name" value="2-enoyl-CoA Hydratase, Chain A, domain 1"/>
    <property type="match status" value="1"/>
</dbReference>
<name>A0ABU1K8E4_9FLAO</name>
<comment type="caution">
    <text evidence="3">The sequence shown here is derived from an EMBL/GenBank/DDBJ whole genome shotgun (WGS) entry which is preliminary data.</text>
</comment>
<evidence type="ECO:0000259" key="2">
    <source>
        <dbReference type="SMART" id="SM00245"/>
    </source>
</evidence>
<evidence type="ECO:0000256" key="1">
    <source>
        <dbReference type="SAM" id="SignalP"/>
    </source>
</evidence>
<reference evidence="3 4" key="1">
    <citation type="submission" date="2023-07" db="EMBL/GenBank/DDBJ databases">
        <title>Genomic Encyclopedia of Type Strains, Phase IV (KMG-IV): sequencing the most valuable type-strain genomes for metagenomic binning, comparative biology and taxonomic classification.</title>
        <authorList>
            <person name="Goeker M."/>
        </authorList>
    </citation>
    <scope>NUCLEOTIDE SEQUENCE [LARGE SCALE GENOMIC DNA]</scope>
    <source>
        <strain evidence="3 4">DSM 102814</strain>
    </source>
</reference>
<organism evidence="3 4">
    <name type="scientific">Mesonia maritima</name>
    <dbReference type="NCBI Taxonomy" id="1793873"/>
    <lineage>
        <taxon>Bacteria</taxon>
        <taxon>Pseudomonadati</taxon>
        <taxon>Bacteroidota</taxon>
        <taxon>Flavobacteriia</taxon>
        <taxon>Flavobacteriales</taxon>
        <taxon>Flavobacteriaceae</taxon>
        <taxon>Mesonia</taxon>
    </lineage>
</organism>
<evidence type="ECO:0000313" key="3">
    <source>
        <dbReference type="EMBL" id="MDR6300752.1"/>
    </source>
</evidence>
<dbReference type="InterPro" id="IPR036034">
    <property type="entry name" value="PDZ_sf"/>
</dbReference>
<keyword evidence="4" id="KW-1185">Reference proteome</keyword>
<keyword evidence="1" id="KW-0732">Signal</keyword>
<dbReference type="Proteomes" id="UP001257659">
    <property type="component" value="Unassembled WGS sequence"/>
</dbReference>
<dbReference type="GO" id="GO:0006508">
    <property type="term" value="P:proteolysis"/>
    <property type="evidence" value="ECO:0007669"/>
    <property type="project" value="UniProtKB-KW"/>
</dbReference>
<dbReference type="PANTHER" id="PTHR32060:SF30">
    <property type="entry name" value="CARBOXY-TERMINAL PROCESSING PROTEASE CTPA"/>
    <property type="match status" value="1"/>
</dbReference>
<dbReference type="Gene3D" id="2.30.42.10">
    <property type="match status" value="1"/>
</dbReference>
<dbReference type="CDD" id="cd07561">
    <property type="entry name" value="Peptidase_S41_CPP_like"/>
    <property type="match status" value="1"/>
</dbReference>
<keyword evidence="3" id="KW-0645">Protease</keyword>
<dbReference type="InterPro" id="IPR029045">
    <property type="entry name" value="ClpP/crotonase-like_dom_sf"/>
</dbReference>
<feature type="domain" description="Tail specific protease" evidence="2">
    <location>
        <begin position="188"/>
        <end position="402"/>
    </location>
</feature>
<dbReference type="InterPro" id="IPR041613">
    <property type="entry name" value="Pept_S41_N"/>
</dbReference>
<gene>
    <name evidence="3" type="ORF">GGR31_001395</name>
</gene>